<evidence type="ECO:0000256" key="4">
    <source>
        <dbReference type="ARBA" id="ARBA00022980"/>
    </source>
</evidence>
<evidence type="ECO:0000313" key="9">
    <source>
        <dbReference type="Proteomes" id="UP000249557"/>
    </source>
</evidence>
<dbReference type="GO" id="GO:0003735">
    <property type="term" value="F:structural constituent of ribosome"/>
    <property type="evidence" value="ECO:0007669"/>
    <property type="project" value="UniProtKB-UniRule"/>
</dbReference>
<gene>
    <name evidence="6" type="primary">rpsQ</name>
    <name evidence="8" type="ORF">DI626_10695</name>
</gene>
<dbReference type="CDD" id="cd00364">
    <property type="entry name" value="Ribosomal_uS17"/>
    <property type="match status" value="1"/>
</dbReference>
<protein>
    <recommendedName>
        <fullName evidence="6">Small ribosomal subunit protein uS17</fullName>
    </recommendedName>
</protein>
<dbReference type="GO" id="GO:0019843">
    <property type="term" value="F:rRNA binding"/>
    <property type="evidence" value="ECO:0007669"/>
    <property type="project" value="UniProtKB-UniRule"/>
</dbReference>
<comment type="caution">
    <text evidence="8">The sequence shown here is derived from an EMBL/GenBank/DDBJ whole genome shotgun (WGS) entry which is preliminary data.</text>
</comment>
<dbReference type="PANTHER" id="PTHR10744">
    <property type="entry name" value="40S RIBOSOMAL PROTEIN S11 FAMILY MEMBER"/>
    <property type="match status" value="1"/>
</dbReference>
<dbReference type="PANTHER" id="PTHR10744:SF1">
    <property type="entry name" value="SMALL RIBOSOMAL SUBUNIT PROTEIN US17M"/>
    <property type="match status" value="1"/>
</dbReference>
<evidence type="ECO:0000256" key="5">
    <source>
        <dbReference type="ARBA" id="ARBA00023274"/>
    </source>
</evidence>
<keyword evidence="2 6" id="KW-0699">rRNA-binding</keyword>
<dbReference type="Proteomes" id="UP000249557">
    <property type="component" value="Unassembled WGS sequence"/>
</dbReference>
<evidence type="ECO:0000256" key="6">
    <source>
        <dbReference type="HAMAP-Rule" id="MF_01345"/>
    </source>
</evidence>
<comment type="subunit">
    <text evidence="6">Part of the 30S ribosomal subunit.</text>
</comment>
<name>A0A2W5BEP3_9BACT</name>
<dbReference type="GO" id="GO:0006412">
    <property type="term" value="P:translation"/>
    <property type="evidence" value="ECO:0007669"/>
    <property type="project" value="UniProtKB-UniRule"/>
</dbReference>
<dbReference type="InterPro" id="IPR000266">
    <property type="entry name" value="Ribosomal_uS17"/>
</dbReference>
<dbReference type="GO" id="GO:0022627">
    <property type="term" value="C:cytosolic small ribosomal subunit"/>
    <property type="evidence" value="ECO:0007669"/>
    <property type="project" value="UniProtKB-UniRule"/>
</dbReference>
<comment type="similarity">
    <text evidence="1 6">Belongs to the universal ribosomal protein uS17 family.</text>
</comment>
<dbReference type="HAMAP" id="MF_01345_B">
    <property type="entry name" value="Ribosomal_uS17_B"/>
    <property type="match status" value="1"/>
</dbReference>
<dbReference type="Pfam" id="PF00366">
    <property type="entry name" value="Ribosomal_S17"/>
    <property type="match status" value="1"/>
</dbReference>
<dbReference type="PRINTS" id="PR00973">
    <property type="entry name" value="RIBOSOMALS17"/>
</dbReference>
<keyword evidence="3 6" id="KW-0694">RNA-binding</keyword>
<dbReference type="EMBL" id="QFNK01000296">
    <property type="protein sequence ID" value="PZO81555.1"/>
    <property type="molecule type" value="Genomic_DNA"/>
</dbReference>
<dbReference type="InterPro" id="IPR019984">
    <property type="entry name" value="Ribosomal_uS17_bact/chlr"/>
</dbReference>
<organism evidence="8 9">
    <name type="scientific">Micavibrio aeruginosavorus</name>
    <dbReference type="NCBI Taxonomy" id="349221"/>
    <lineage>
        <taxon>Bacteria</taxon>
        <taxon>Pseudomonadati</taxon>
        <taxon>Bdellovibrionota</taxon>
        <taxon>Bdellovibrionia</taxon>
        <taxon>Bdellovibrionales</taxon>
        <taxon>Pseudobdellovibrionaceae</taxon>
        <taxon>Micavibrio</taxon>
    </lineage>
</organism>
<keyword evidence="4 6" id="KW-0689">Ribosomal protein</keyword>
<evidence type="ECO:0000313" key="8">
    <source>
        <dbReference type="EMBL" id="PZO81555.1"/>
    </source>
</evidence>
<dbReference type="AlphaFoldDB" id="A0A2W5BEP3"/>
<feature type="compositionally biased region" description="Low complexity" evidence="7">
    <location>
        <begin position="89"/>
        <end position="106"/>
    </location>
</feature>
<evidence type="ECO:0000256" key="1">
    <source>
        <dbReference type="ARBA" id="ARBA00010254"/>
    </source>
</evidence>
<dbReference type="InterPro" id="IPR012340">
    <property type="entry name" value="NA-bd_OB-fold"/>
</dbReference>
<comment type="function">
    <text evidence="6">One of the primary rRNA binding proteins, it binds specifically to the 5'-end of 16S ribosomal RNA.</text>
</comment>
<reference evidence="8 9" key="1">
    <citation type="submission" date="2017-08" db="EMBL/GenBank/DDBJ databases">
        <title>Infants hospitalized years apart are colonized by the same room-sourced microbial strains.</title>
        <authorList>
            <person name="Brooks B."/>
            <person name="Olm M.R."/>
            <person name="Firek B.A."/>
            <person name="Baker R."/>
            <person name="Thomas B.C."/>
            <person name="Morowitz M.J."/>
            <person name="Banfield J.F."/>
        </authorList>
    </citation>
    <scope>NUCLEOTIDE SEQUENCE [LARGE SCALE GENOMIC DNA]</scope>
    <source>
        <strain evidence="8">S2_018_000_R2_104</strain>
    </source>
</reference>
<evidence type="ECO:0000256" key="2">
    <source>
        <dbReference type="ARBA" id="ARBA00022730"/>
    </source>
</evidence>
<proteinExistence type="inferred from homology"/>
<feature type="region of interest" description="Disordered" evidence="7">
    <location>
        <begin position="85"/>
        <end position="114"/>
    </location>
</feature>
<evidence type="ECO:0000256" key="7">
    <source>
        <dbReference type="SAM" id="MobiDB-lite"/>
    </source>
</evidence>
<dbReference type="NCBIfam" id="TIGR03635">
    <property type="entry name" value="uS17_bact"/>
    <property type="match status" value="1"/>
</dbReference>
<dbReference type="NCBIfam" id="NF004123">
    <property type="entry name" value="PRK05610.1"/>
    <property type="match status" value="1"/>
</dbReference>
<evidence type="ECO:0000256" key="3">
    <source>
        <dbReference type="ARBA" id="ARBA00022884"/>
    </source>
</evidence>
<accession>A0A2W5BEP3</accession>
<dbReference type="Gene3D" id="2.40.50.140">
    <property type="entry name" value="Nucleic acid-binding proteins"/>
    <property type="match status" value="1"/>
</dbReference>
<sequence length="114" mass="12661">MPRRVLEGIVVSDKMDKTITVLVERRYMHPIYKKYLKRTKKYAAHDEANMAREGQKVQIVECAPISKRKSWTLVTEGFVAQEPVEKPAKAAAAPKAAAKKTAAAKKAPAKKAKA</sequence>
<keyword evidence="5 6" id="KW-0687">Ribonucleoprotein</keyword>
<dbReference type="SUPFAM" id="SSF50249">
    <property type="entry name" value="Nucleic acid-binding proteins"/>
    <property type="match status" value="1"/>
</dbReference>